<accession>A0A2G2YGS8</accession>
<organism evidence="3 4">
    <name type="scientific">Capsicum annuum</name>
    <name type="common">Capsicum pepper</name>
    <dbReference type="NCBI Taxonomy" id="4072"/>
    <lineage>
        <taxon>Eukaryota</taxon>
        <taxon>Viridiplantae</taxon>
        <taxon>Streptophyta</taxon>
        <taxon>Embryophyta</taxon>
        <taxon>Tracheophyta</taxon>
        <taxon>Spermatophyta</taxon>
        <taxon>Magnoliopsida</taxon>
        <taxon>eudicotyledons</taxon>
        <taxon>Gunneridae</taxon>
        <taxon>Pentapetalae</taxon>
        <taxon>asterids</taxon>
        <taxon>lamiids</taxon>
        <taxon>Solanales</taxon>
        <taxon>Solanaceae</taxon>
        <taxon>Solanoideae</taxon>
        <taxon>Capsiceae</taxon>
        <taxon>Capsicum</taxon>
    </lineage>
</organism>
<feature type="signal peptide" evidence="2">
    <location>
        <begin position="1"/>
        <end position="16"/>
    </location>
</feature>
<dbReference type="Proteomes" id="UP000222542">
    <property type="component" value="Unassembled WGS sequence"/>
</dbReference>
<dbReference type="Gramene" id="PHT68919">
    <property type="protein sequence ID" value="PHT68919"/>
    <property type="gene ID" value="T459_28406"/>
</dbReference>
<name>A0A2G2YGS8_CAPAN</name>
<proteinExistence type="predicted"/>
<protein>
    <recommendedName>
        <fullName evidence="5">E3 ubiquitin-protein ligase RING1a</fullName>
    </recommendedName>
</protein>
<evidence type="ECO:0000313" key="3">
    <source>
        <dbReference type="EMBL" id="PHT68919.1"/>
    </source>
</evidence>
<evidence type="ECO:0000256" key="2">
    <source>
        <dbReference type="SAM" id="SignalP"/>
    </source>
</evidence>
<evidence type="ECO:0000256" key="1">
    <source>
        <dbReference type="SAM" id="MobiDB-lite"/>
    </source>
</evidence>
<feature type="region of interest" description="Disordered" evidence="1">
    <location>
        <begin position="156"/>
        <end position="180"/>
    </location>
</feature>
<feature type="compositionally biased region" description="Basic and acidic residues" evidence="1">
    <location>
        <begin position="164"/>
        <end position="180"/>
    </location>
</feature>
<evidence type="ECO:0008006" key="5">
    <source>
        <dbReference type="Google" id="ProtNLM"/>
    </source>
</evidence>
<dbReference type="PANTHER" id="PTHR46293">
    <property type="entry name" value="E3 UBIQUITIN PROTEIN LIGASE DRIP1"/>
    <property type="match status" value="1"/>
</dbReference>
<dbReference type="EMBL" id="AYRZ02000011">
    <property type="protein sequence ID" value="PHT68919.1"/>
    <property type="molecule type" value="Genomic_DNA"/>
</dbReference>
<comment type="caution">
    <text evidence="3">The sequence shown here is derived from an EMBL/GenBank/DDBJ whole genome shotgun (WGS) entry which is preliminary data.</text>
</comment>
<dbReference type="STRING" id="4072.A0A2G2YGS8"/>
<dbReference type="InterPro" id="IPR044807">
    <property type="entry name" value="DRIP1-like"/>
</dbReference>
<dbReference type="GO" id="GO:0004842">
    <property type="term" value="F:ubiquitin-protein transferase activity"/>
    <property type="evidence" value="ECO:0007669"/>
    <property type="project" value="InterPro"/>
</dbReference>
<dbReference type="AlphaFoldDB" id="A0A2G2YGS8"/>
<dbReference type="PANTHER" id="PTHR46293:SF1">
    <property type="entry name" value="OS03G0632800 PROTEIN"/>
    <property type="match status" value="1"/>
</dbReference>
<gene>
    <name evidence="3" type="ORF">T459_28406</name>
</gene>
<keyword evidence="2" id="KW-0732">Signal</keyword>
<feature type="chain" id="PRO_5013787437" description="E3 ubiquitin-protein ligase RING1a" evidence="2">
    <location>
        <begin position="17"/>
        <end position="180"/>
    </location>
</feature>
<reference evidence="3 4" key="1">
    <citation type="journal article" date="2014" name="Nat. Genet.">
        <title>Genome sequence of the hot pepper provides insights into the evolution of pungency in Capsicum species.</title>
        <authorList>
            <person name="Kim S."/>
            <person name="Park M."/>
            <person name="Yeom S.I."/>
            <person name="Kim Y.M."/>
            <person name="Lee J.M."/>
            <person name="Lee H.A."/>
            <person name="Seo E."/>
            <person name="Choi J."/>
            <person name="Cheong K."/>
            <person name="Kim K.T."/>
            <person name="Jung K."/>
            <person name="Lee G.W."/>
            <person name="Oh S.K."/>
            <person name="Bae C."/>
            <person name="Kim S.B."/>
            <person name="Lee H.Y."/>
            <person name="Kim S.Y."/>
            <person name="Kim M.S."/>
            <person name="Kang B.C."/>
            <person name="Jo Y.D."/>
            <person name="Yang H.B."/>
            <person name="Jeong H.J."/>
            <person name="Kang W.H."/>
            <person name="Kwon J.K."/>
            <person name="Shin C."/>
            <person name="Lim J.Y."/>
            <person name="Park J.H."/>
            <person name="Huh J.H."/>
            <person name="Kim J.S."/>
            <person name="Kim B.D."/>
            <person name="Cohen O."/>
            <person name="Paran I."/>
            <person name="Suh M.C."/>
            <person name="Lee S.B."/>
            <person name="Kim Y.K."/>
            <person name="Shin Y."/>
            <person name="Noh S.J."/>
            <person name="Park J."/>
            <person name="Seo Y.S."/>
            <person name="Kwon S.Y."/>
            <person name="Kim H.A."/>
            <person name="Park J.M."/>
            <person name="Kim H.J."/>
            <person name="Choi S.B."/>
            <person name="Bosland P.W."/>
            <person name="Reeves G."/>
            <person name="Jo S.H."/>
            <person name="Lee B.W."/>
            <person name="Cho H.T."/>
            <person name="Choi H.S."/>
            <person name="Lee M.S."/>
            <person name="Yu Y."/>
            <person name="Do Choi Y."/>
            <person name="Park B.S."/>
            <person name="van Deynze A."/>
            <person name="Ashrafi H."/>
            <person name="Hill T."/>
            <person name="Kim W.T."/>
            <person name="Pai H.S."/>
            <person name="Ahn H.K."/>
            <person name="Yeam I."/>
            <person name="Giovannoni J.J."/>
            <person name="Rose J.K."/>
            <person name="Sorensen I."/>
            <person name="Lee S.J."/>
            <person name="Kim R.W."/>
            <person name="Choi I.Y."/>
            <person name="Choi B.S."/>
            <person name="Lim J.S."/>
            <person name="Lee Y.H."/>
            <person name="Choi D."/>
        </authorList>
    </citation>
    <scope>NUCLEOTIDE SEQUENCE [LARGE SCALE GENOMIC DNA]</scope>
    <source>
        <strain evidence="4">cv. CM334</strain>
    </source>
</reference>
<evidence type="ECO:0000313" key="4">
    <source>
        <dbReference type="Proteomes" id="UP000222542"/>
    </source>
</evidence>
<reference evidence="3 4" key="2">
    <citation type="journal article" date="2017" name="Genome Biol.">
        <title>New reference genome sequences of hot pepper reveal the massive evolution of plant disease-resistance genes by retroduplication.</title>
        <authorList>
            <person name="Kim S."/>
            <person name="Park J."/>
            <person name="Yeom S.I."/>
            <person name="Kim Y.M."/>
            <person name="Seo E."/>
            <person name="Kim K.T."/>
            <person name="Kim M.S."/>
            <person name="Lee J.M."/>
            <person name="Cheong K."/>
            <person name="Shin H.S."/>
            <person name="Kim S.B."/>
            <person name="Han K."/>
            <person name="Lee J."/>
            <person name="Park M."/>
            <person name="Lee H.A."/>
            <person name="Lee H.Y."/>
            <person name="Lee Y."/>
            <person name="Oh S."/>
            <person name="Lee J.H."/>
            <person name="Choi E."/>
            <person name="Choi E."/>
            <person name="Lee S.E."/>
            <person name="Jeon J."/>
            <person name="Kim H."/>
            <person name="Choi G."/>
            <person name="Song H."/>
            <person name="Lee J."/>
            <person name="Lee S.C."/>
            <person name="Kwon J.K."/>
            <person name="Lee H.Y."/>
            <person name="Koo N."/>
            <person name="Hong Y."/>
            <person name="Kim R.W."/>
            <person name="Kang W.H."/>
            <person name="Huh J.H."/>
            <person name="Kang B.C."/>
            <person name="Yang T.J."/>
            <person name="Lee Y.H."/>
            <person name="Bennetzen J.L."/>
            <person name="Choi D."/>
        </authorList>
    </citation>
    <scope>NUCLEOTIDE SEQUENCE [LARGE SCALE GENOMIC DNA]</scope>
    <source>
        <strain evidence="4">cv. CM334</strain>
    </source>
</reference>
<sequence length="180" mass="20362">MSFSFVLILFLKFTQFAGNAGHKQLSDEETECCPICKIDLGCIPPDHTLQAIRAKIFPYKRQQVQAPKVVPSVTPQESSAEDQLDSSISPRTLDKFTQNIRQVKYSSMAVCVELFGQPTPDNETENDIDYWKSKVDLWKPLNCLVEVANQRKSAKFASQGFTAKSERPHSIDDEAYVRKT</sequence>
<keyword evidence="4" id="KW-1185">Reference proteome</keyword>